<reference evidence="14 15" key="1">
    <citation type="journal article" date="2020" name="Mol. Biol. Evol.">
        <title>Interspecific Gene Flow and the Evolution of Specialization in Black and White Rhinoceros.</title>
        <authorList>
            <person name="Moodley Y."/>
            <person name="Westbury M.V."/>
            <person name="Russo I.M."/>
            <person name="Gopalakrishnan S."/>
            <person name="Rakotoarivelo A."/>
            <person name="Olsen R.A."/>
            <person name="Prost S."/>
            <person name="Tunstall T."/>
            <person name="Ryder O.A."/>
            <person name="Dalen L."/>
            <person name="Bruford M.W."/>
        </authorList>
    </citation>
    <scope>NUCLEOTIDE SEQUENCE [LARGE SCALE GENOMIC DNA]</scope>
    <source>
        <strain evidence="14">SBR-YM</strain>
        <tissue evidence="14">Skin</tissue>
    </source>
</reference>
<dbReference type="AlphaFoldDB" id="A0A7J7EYR3"/>
<keyword evidence="6 12" id="KW-1133">Transmembrane helix</keyword>
<dbReference type="Gene3D" id="2.10.50.30">
    <property type="entry name" value="GPCR, family 3, nine cysteines domain"/>
    <property type="match status" value="1"/>
</dbReference>
<dbReference type="SUPFAM" id="SSF53822">
    <property type="entry name" value="Periplasmic binding protein-like I"/>
    <property type="match status" value="1"/>
</dbReference>
<dbReference type="Pfam" id="PF07562">
    <property type="entry name" value="NCD3G"/>
    <property type="match status" value="1"/>
</dbReference>
<dbReference type="GO" id="GO:0005886">
    <property type="term" value="C:plasma membrane"/>
    <property type="evidence" value="ECO:0007669"/>
    <property type="project" value="UniProtKB-SubCell"/>
</dbReference>
<dbReference type="FunFam" id="2.10.50.30:FF:000002">
    <property type="entry name" value="Vomeronasal 2 receptor, h1"/>
    <property type="match status" value="1"/>
</dbReference>
<comment type="similarity">
    <text evidence="2">Belongs to the G-protein coupled receptor 3 family.</text>
</comment>
<evidence type="ECO:0000256" key="9">
    <source>
        <dbReference type="ARBA" id="ARBA00023170"/>
    </source>
</evidence>
<dbReference type="InterPro" id="IPR000068">
    <property type="entry name" value="GPCR_3_Ca_sens_rcpt-rel"/>
</dbReference>
<evidence type="ECO:0000256" key="4">
    <source>
        <dbReference type="ARBA" id="ARBA00022692"/>
    </source>
</evidence>
<keyword evidence="3" id="KW-1003">Cell membrane</keyword>
<protein>
    <recommendedName>
        <fullName evidence="13">GPCR family 3 nine cysteines domain-containing protein</fullName>
    </recommendedName>
</protein>
<comment type="caution">
    <text evidence="14">The sequence shown here is derived from an EMBL/GenBank/DDBJ whole genome shotgun (WGS) entry which is preliminary data.</text>
</comment>
<proteinExistence type="inferred from homology"/>
<dbReference type="InterPro" id="IPR038550">
    <property type="entry name" value="GPCR_3_9-Cys_sf"/>
</dbReference>
<organism evidence="14 15">
    <name type="scientific">Diceros bicornis minor</name>
    <name type="common">South-central black rhinoceros</name>
    <dbReference type="NCBI Taxonomy" id="77932"/>
    <lineage>
        <taxon>Eukaryota</taxon>
        <taxon>Metazoa</taxon>
        <taxon>Chordata</taxon>
        <taxon>Craniata</taxon>
        <taxon>Vertebrata</taxon>
        <taxon>Euteleostomi</taxon>
        <taxon>Mammalia</taxon>
        <taxon>Eutheria</taxon>
        <taxon>Laurasiatheria</taxon>
        <taxon>Perissodactyla</taxon>
        <taxon>Rhinocerotidae</taxon>
        <taxon>Diceros</taxon>
    </lineage>
</organism>
<evidence type="ECO:0000256" key="5">
    <source>
        <dbReference type="ARBA" id="ARBA00022729"/>
    </source>
</evidence>
<comment type="subcellular location">
    <subcellularLocation>
        <location evidence="1">Cell membrane</location>
        <topology evidence="1">Multi-pass membrane protein</topology>
    </subcellularLocation>
</comment>
<evidence type="ECO:0000256" key="7">
    <source>
        <dbReference type="ARBA" id="ARBA00023040"/>
    </source>
</evidence>
<dbReference type="PANTHER" id="PTHR24061:SF545">
    <property type="entry name" value="VOMERONASAL 2, RECEPTOR 118-RELATED"/>
    <property type="match status" value="1"/>
</dbReference>
<keyword evidence="15" id="KW-1185">Reference proteome</keyword>
<gene>
    <name evidence="14" type="ORF">HPG69_012067</name>
</gene>
<keyword evidence="8 12" id="KW-0472">Membrane</keyword>
<accession>A0A7J7EYR3</accession>
<evidence type="ECO:0000256" key="1">
    <source>
        <dbReference type="ARBA" id="ARBA00004651"/>
    </source>
</evidence>
<keyword evidence="9" id="KW-0675">Receptor</keyword>
<keyword evidence="5" id="KW-0732">Signal</keyword>
<evidence type="ECO:0000256" key="6">
    <source>
        <dbReference type="ARBA" id="ARBA00022989"/>
    </source>
</evidence>
<dbReference type="InterPro" id="IPR011500">
    <property type="entry name" value="GPCR_3_9-Cys_dom"/>
</dbReference>
<evidence type="ECO:0000313" key="15">
    <source>
        <dbReference type="Proteomes" id="UP000551758"/>
    </source>
</evidence>
<sequence length="227" mass="25689">MFLIRSEVDSIGVEGNQMPHHLKLHAFLKNVSFKNSVGDHVFIDEEKKPEAKYDILNYVTFINNTEVMVKVGQFIPRAPMDQEFTIHEEVIEWTWIYGQKTAVSEYSPSCGPGFRKTVWDMEPICCFDCVLCPLGEISNKTGIGQREKCPEDQYPNKERDRCLPKATTFLAIEEFLGMTLACAALSFSLLTTITVVLAFKATRPESRIRHCTGPRASNSFILISSLV</sequence>
<evidence type="ECO:0000313" key="14">
    <source>
        <dbReference type="EMBL" id="KAF5920586.1"/>
    </source>
</evidence>
<keyword evidence="4 12" id="KW-0812">Transmembrane</keyword>
<keyword evidence="10" id="KW-0325">Glycoprotein</keyword>
<evidence type="ECO:0000256" key="2">
    <source>
        <dbReference type="ARBA" id="ARBA00007242"/>
    </source>
</evidence>
<dbReference type="Proteomes" id="UP000551758">
    <property type="component" value="Unassembled WGS sequence"/>
</dbReference>
<dbReference type="PANTHER" id="PTHR24061">
    <property type="entry name" value="CALCIUM-SENSING RECEPTOR-RELATED"/>
    <property type="match status" value="1"/>
</dbReference>
<keyword evidence="11" id="KW-0807">Transducer</keyword>
<dbReference type="GO" id="GO:0004930">
    <property type="term" value="F:G protein-coupled receptor activity"/>
    <property type="evidence" value="ECO:0007669"/>
    <property type="project" value="UniProtKB-KW"/>
</dbReference>
<evidence type="ECO:0000256" key="8">
    <source>
        <dbReference type="ARBA" id="ARBA00023136"/>
    </source>
</evidence>
<evidence type="ECO:0000256" key="10">
    <source>
        <dbReference type="ARBA" id="ARBA00023180"/>
    </source>
</evidence>
<evidence type="ECO:0000256" key="11">
    <source>
        <dbReference type="ARBA" id="ARBA00023224"/>
    </source>
</evidence>
<evidence type="ECO:0000256" key="12">
    <source>
        <dbReference type="SAM" id="Phobius"/>
    </source>
</evidence>
<dbReference type="InterPro" id="IPR028082">
    <property type="entry name" value="Peripla_BP_I"/>
</dbReference>
<dbReference type="EMBL" id="JACDTQ010001952">
    <property type="protein sequence ID" value="KAF5920586.1"/>
    <property type="molecule type" value="Genomic_DNA"/>
</dbReference>
<feature type="transmembrane region" description="Helical" evidence="12">
    <location>
        <begin position="175"/>
        <end position="199"/>
    </location>
</feature>
<feature type="domain" description="GPCR family 3 nine cysteines" evidence="13">
    <location>
        <begin position="104"/>
        <end position="155"/>
    </location>
</feature>
<evidence type="ECO:0000259" key="13">
    <source>
        <dbReference type="Pfam" id="PF07562"/>
    </source>
</evidence>
<evidence type="ECO:0000256" key="3">
    <source>
        <dbReference type="ARBA" id="ARBA00022475"/>
    </source>
</evidence>
<dbReference type="InterPro" id="IPR004073">
    <property type="entry name" value="GPCR_3_vmron_rcpt_2"/>
</dbReference>
<dbReference type="Gene3D" id="3.40.50.2300">
    <property type="match status" value="1"/>
</dbReference>
<name>A0A7J7EYR3_DICBM</name>
<dbReference type="PRINTS" id="PR01535">
    <property type="entry name" value="VOMERONASL2R"/>
</dbReference>
<keyword evidence="7" id="KW-0297">G-protein coupled receptor</keyword>